<dbReference type="RefSeq" id="WP_136080537.1">
    <property type="nucleotide sequence ID" value="NZ_CAAHFG010000002.1"/>
</dbReference>
<accession>A0A6C2U524</accession>
<evidence type="ECO:0000313" key="3">
    <source>
        <dbReference type="Proteomes" id="UP000366872"/>
    </source>
</evidence>
<evidence type="ECO:0000256" key="1">
    <source>
        <dbReference type="SAM" id="SignalP"/>
    </source>
</evidence>
<dbReference type="AlphaFoldDB" id="A0A6C2U524"/>
<keyword evidence="1" id="KW-0732">Signal</keyword>
<name>A0A6C2U524_PONDE</name>
<dbReference type="Proteomes" id="UP000366872">
    <property type="component" value="Unassembled WGS sequence"/>
</dbReference>
<dbReference type="EMBL" id="CAAHFG010000002">
    <property type="protein sequence ID" value="VGO14917.1"/>
    <property type="molecule type" value="Genomic_DNA"/>
</dbReference>
<organism evidence="2 3">
    <name type="scientific">Pontiella desulfatans</name>
    <dbReference type="NCBI Taxonomy" id="2750659"/>
    <lineage>
        <taxon>Bacteria</taxon>
        <taxon>Pseudomonadati</taxon>
        <taxon>Kiritimatiellota</taxon>
        <taxon>Kiritimatiellia</taxon>
        <taxon>Kiritimatiellales</taxon>
        <taxon>Pontiellaceae</taxon>
        <taxon>Pontiella</taxon>
    </lineage>
</organism>
<gene>
    <name evidence="2" type="ORF">PDESU_03487</name>
</gene>
<sequence length="534" mass="56953">MKKAWLLLVVGLGVLSAGQAATYWPGDPLFYPFAGPAGTSGSTAIHKDSSLFAGWADGYENVVYGTGVDAQWKTPQLALGKATGITGDVVVLGPGGEITMTFSRPIINGNGYDFAVFENGFSDTFLELGWVEVSSDGIHFCRFRNYVNNDDTGNHVAKRIYGLASKYQAGYGTPFDLSELADTYAACFTADAAFMSTSYKNHLQANYPHLDLNNITHVRIKDIVSGAGSQDSFGTTIYDPDYLQISSPGFDLDAIGVINQLPLSGLSQSIDFSPIPHQKLSFKSVALNAVADSGLPVSYAIQSGTASVTDGLLYFGGTGTVEIVASQEGNATYASASSVLRSFIVAEEIQHIFVEPIPNQFRNGGTVQVNAYSSSGLPVKLQVQHGPDSALIGEDSHLLDLGTETGAVTLHAFQQGNASVAPAEDVFIDFEIVEASAANAPIPLSEWLVDNSVPAPSAVQTNDVYGRPSMVLEFSLDRTAAAHFRIIQSTDLVSWANAVPEILDQIHIGNGLNLKLQLPCKSTNAFFRLQLEAR</sequence>
<feature type="chain" id="PRO_5025593846" evidence="1">
    <location>
        <begin position="21"/>
        <end position="534"/>
    </location>
</feature>
<reference evidence="2 3" key="1">
    <citation type="submission" date="2019-04" db="EMBL/GenBank/DDBJ databases">
        <authorList>
            <person name="Van Vliet M D."/>
        </authorList>
    </citation>
    <scope>NUCLEOTIDE SEQUENCE [LARGE SCALE GENOMIC DNA]</scope>
    <source>
        <strain evidence="2 3">F1</strain>
    </source>
</reference>
<feature type="signal peptide" evidence="1">
    <location>
        <begin position="1"/>
        <end position="20"/>
    </location>
</feature>
<evidence type="ECO:0000313" key="2">
    <source>
        <dbReference type="EMBL" id="VGO14917.1"/>
    </source>
</evidence>
<keyword evidence="3" id="KW-1185">Reference proteome</keyword>
<proteinExistence type="predicted"/>
<protein>
    <submittedName>
        <fullName evidence="2">Uncharacterized protein</fullName>
    </submittedName>
</protein>